<reference evidence="4" key="1">
    <citation type="submission" date="2020-05" db="EMBL/GenBank/DDBJ databases">
        <title>Phylogenomic resolution of chytrid fungi.</title>
        <authorList>
            <person name="Stajich J.E."/>
            <person name="Amses K."/>
            <person name="Simmons R."/>
            <person name="Seto K."/>
            <person name="Myers J."/>
            <person name="Bonds A."/>
            <person name="Quandt C.A."/>
            <person name="Barry K."/>
            <person name="Liu P."/>
            <person name="Grigoriev I."/>
            <person name="Longcore J.E."/>
            <person name="James T.Y."/>
        </authorList>
    </citation>
    <scope>NUCLEOTIDE SEQUENCE</scope>
    <source>
        <strain evidence="4">JEL0318</strain>
    </source>
</reference>
<dbReference type="InterPro" id="IPR014752">
    <property type="entry name" value="Arrestin-like_C"/>
</dbReference>
<evidence type="ECO:0000256" key="1">
    <source>
        <dbReference type="ARBA" id="ARBA00009100"/>
    </source>
</evidence>
<dbReference type="EMBL" id="JADGJD010000339">
    <property type="protein sequence ID" value="KAJ3051970.1"/>
    <property type="molecule type" value="Genomic_DNA"/>
</dbReference>
<accession>A0AAD5SC72</accession>
<keyword evidence="2" id="KW-0813">Transport</keyword>
<sequence length="322" mass="37353">MASLFGLGASADIEVVLNGEENRKLVEVKVDKDKKAKYPLYFDGESVSGKVHIRVRDGKKVEHQGIKIEWVGHIELFYDRGNHYEFSSLSQELAAPGDLRQSASFDFEFKNVEKQYESYFGINVKLRYFVRVTISRRLSDIIKEKDVWVYSYRMPPEVNNSIKMEVGIEDCLHIEFEYNKSKYHLRDVIVGKIYFLLVRIKIKHMELSIIRRETTGAAPNQFNESETITKFEIMDGAPVRGETIPIRLFLSGFELTPTYRDVNKKFSTRYYLNLVLIDEENRRYFKQQEITIYRVREDSEEHNQIAGGASAAGLSSYAGPQQ</sequence>
<dbReference type="Proteomes" id="UP001212841">
    <property type="component" value="Unassembled WGS sequence"/>
</dbReference>
<dbReference type="Gene3D" id="2.60.40.640">
    <property type="match status" value="2"/>
</dbReference>
<evidence type="ECO:0000256" key="2">
    <source>
        <dbReference type="ARBA" id="ARBA00022448"/>
    </source>
</evidence>
<protein>
    <submittedName>
        <fullName evidence="4">Vacuolar protein sorting-associated protein 26B</fullName>
    </submittedName>
</protein>
<organism evidence="4 5">
    <name type="scientific">Rhizophlyctis rosea</name>
    <dbReference type="NCBI Taxonomy" id="64517"/>
    <lineage>
        <taxon>Eukaryota</taxon>
        <taxon>Fungi</taxon>
        <taxon>Fungi incertae sedis</taxon>
        <taxon>Chytridiomycota</taxon>
        <taxon>Chytridiomycota incertae sedis</taxon>
        <taxon>Chytridiomycetes</taxon>
        <taxon>Rhizophlyctidales</taxon>
        <taxon>Rhizophlyctidaceae</taxon>
        <taxon>Rhizophlyctis</taxon>
    </lineage>
</organism>
<evidence type="ECO:0000313" key="5">
    <source>
        <dbReference type="Proteomes" id="UP001212841"/>
    </source>
</evidence>
<dbReference type="AlphaFoldDB" id="A0AAD5SC72"/>
<dbReference type="InterPro" id="IPR028934">
    <property type="entry name" value="Vps26-related"/>
</dbReference>
<evidence type="ECO:0000256" key="3">
    <source>
        <dbReference type="ARBA" id="ARBA00022927"/>
    </source>
</evidence>
<dbReference type="Pfam" id="PF03643">
    <property type="entry name" value="Vps26"/>
    <property type="match status" value="1"/>
</dbReference>
<dbReference type="InterPro" id="IPR014756">
    <property type="entry name" value="Ig_E-set"/>
</dbReference>
<dbReference type="FunFam" id="2.60.40.640:FF:000001">
    <property type="entry name" value="Vacuolar protein sorting-associated protein 26A"/>
    <property type="match status" value="1"/>
</dbReference>
<dbReference type="PANTHER" id="PTHR12233">
    <property type="entry name" value="VACUOLAR PROTEIN SORTING 26 RELATED"/>
    <property type="match status" value="1"/>
</dbReference>
<dbReference type="FunFam" id="2.60.40.640:FF:000010">
    <property type="entry name" value="Vacuolar protein sorting-associated protein 26"/>
    <property type="match status" value="1"/>
</dbReference>
<keyword evidence="5" id="KW-1185">Reference proteome</keyword>
<evidence type="ECO:0000313" key="4">
    <source>
        <dbReference type="EMBL" id="KAJ3051970.1"/>
    </source>
</evidence>
<gene>
    <name evidence="4" type="primary">VPS26B</name>
    <name evidence="4" type="ORF">HK097_007011</name>
</gene>
<dbReference type="GO" id="GO:0006886">
    <property type="term" value="P:intracellular protein transport"/>
    <property type="evidence" value="ECO:0007669"/>
    <property type="project" value="InterPro"/>
</dbReference>
<proteinExistence type="inferred from homology"/>
<dbReference type="SUPFAM" id="SSF81296">
    <property type="entry name" value="E set domains"/>
    <property type="match status" value="1"/>
</dbReference>
<comment type="similarity">
    <text evidence="1">Belongs to the VPS26 family.</text>
</comment>
<name>A0AAD5SC72_9FUNG</name>
<comment type="caution">
    <text evidence="4">The sequence shown here is derived from an EMBL/GenBank/DDBJ whole genome shotgun (WGS) entry which is preliminary data.</text>
</comment>
<keyword evidence="3" id="KW-0653">Protein transport</keyword>